<comment type="caution">
    <text evidence="2">The sequence shown here is derived from an EMBL/GenBank/DDBJ whole genome shotgun (WGS) entry which is preliminary data.</text>
</comment>
<protein>
    <submittedName>
        <fullName evidence="2">Uncharacterized protein</fullName>
    </submittedName>
</protein>
<reference evidence="2" key="2">
    <citation type="submission" date="2021-10" db="EMBL/GenBank/DDBJ databases">
        <title>Phylogenomics reveals ancestral predisposition of the termite-cultivated fungus Termitomyces towards a domesticated lifestyle.</title>
        <authorList>
            <person name="Auxier B."/>
            <person name="Grum-Grzhimaylo A."/>
            <person name="Cardenas M.E."/>
            <person name="Lodge J.D."/>
            <person name="Laessoe T."/>
            <person name="Pedersen O."/>
            <person name="Smith M.E."/>
            <person name="Kuyper T.W."/>
            <person name="Franco-Molano E.A."/>
            <person name="Baroni T.J."/>
            <person name="Aanen D.K."/>
        </authorList>
    </citation>
    <scope>NUCLEOTIDE SEQUENCE</scope>
    <source>
        <strain evidence="2">D49</strain>
    </source>
</reference>
<proteinExistence type="predicted"/>
<keyword evidence="3" id="KW-1185">Reference proteome</keyword>
<organism evidence="2 3">
    <name type="scientific">Sphagnurus paluster</name>
    <dbReference type="NCBI Taxonomy" id="117069"/>
    <lineage>
        <taxon>Eukaryota</taxon>
        <taxon>Fungi</taxon>
        <taxon>Dikarya</taxon>
        <taxon>Basidiomycota</taxon>
        <taxon>Agaricomycotina</taxon>
        <taxon>Agaricomycetes</taxon>
        <taxon>Agaricomycetidae</taxon>
        <taxon>Agaricales</taxon>
        <taxon>Tricholomatineae</taxon>
        <taxon>Lyophyllaceae</taxon>
        <taxon>Sphagnurus</taxon>
    </lineage>
</organism>
<feature type="non-terminal residue" evidence="2">
    <location>
        <position position="1"/>
    </location>
</feature>
<feature type="region of interest" description="Disordered" evidence="1">
    <location>
        <begin position="1"/>
        <end position="75"/>
    </location>
</feature>
<dbReference type="AlphaFoldDB" id="A0A9P7KFW2"/>
<accession>A0A9P7KFW2</accession>
<evidence type="ECO:0000256" key="1">
    <source>
        <dbReference type="SAM" id="MobiDB-lite"/>
    </source>
</evidence>
<feature type="compositionally biased region" description="Low complexity" evidence="1">
    <location>
        <begin position="10"/>
        <end position="34"/>
    </location>
</feature>
<name>A0A9P7KFW2_9AGAR</name>
<dbReference type="EMBL" id="JABCKI010001966">
    <property type="protein sequence ID" value="KAG5647924.1"/>
    <property type="molecule type" value="Genomic_DNA"/>
</dbReference>
<reference evidence="2" key="1">
    <citation type="submission" date="2021-02" db="EMBL/GenBank/DDBJ databases">
        <authorList>
            <person name="Nieuwenhuis M."/>
            <person name="Van De Peppel L.J.J."/>
        </authorList>
    </citation>
    <scope>NUCLEOTIDE SEQUENCE</scope>
    <source>
        <strain evidence="2">D49</strain>
    </source>
</reference>
<sequence>MPKVPRTSLSNAKAQPAAAVQQRRSSRQIQQQDAVEAGTTSRALSHENAIILPTVSHKRAASPSASQPRNAKKAK</sequence>
<gene>
    <name evidence="2" type="ORF">H0H81_007374</name>
</gene>
<evidence type="ECO:0000313" key="3">
    <source>
        <dbReference type="Proteomes" id="UP000717328"/>
    </source>
</evidence>
<dbReference type="Proteomes" id="UP000717328">
    <property type="component" value="Unassembled WGS sequence"/>
</dbReference>
<evidence type="ECO:0000313" key="2">
    <source>
        <dbReference type="EMBL" id="KAG5647924.1"/>
    </source>
</evidence>